<sequence length="283" mass="30128">MAPLQTSRLEACVGSFLMRSSVLDLWFNQGVGFGRRTRTLVPALLRVHGGAAPGARPGHGRRHRREEPRRHVGGRLQAPERVGLAAARAGLVCRHLAPKRGRHRDAERDARGGHVPQQARSARPAAAARRRAAPAERPIRLAHPSRTTSPRARARAHGLGLLIIPLCPAAATQYVDDAESAVDTHDVLDAAHVPDSYPSSSSSTTTTTPSSAAATRLRWCRDARKLAPCTFPSHAAQRNAASASQCTAAAAPQSAHSAPPPIDDRVAHSLAVTPKQSSSSSEW</sequence>
<name>A0A8J5T5J9_ZIZPA</name>
<dbReference type="Proteomes" id="UP000729402">
    <property type="component" value="Unassembled WGS sequence"/>
</dbReference>
<evidence type="ECO:0000256" key="1">
    <source>
        <dbReference type="SAM" id="MobiDB-lite"/>
    </source>
</evidence>
<dbReference type="EMBL" id="JAAALK010000283">
    <property type="protein sequence ID" value="KAG8075040.1"/>
    <property type="molecule type" value="Genomic_DNA"/>
</dbReference>
<feature type="compositionally biased region" description="Low complexity" evidence="1">
    <location>
        <begin position="240"/>
        <end position="257"/>
    </location>
</feature>
<feature type="compositionally biased region" description="Low complexity" evidence="1">
    <location>
        <begin position="198"/>
        <end position="214"/>
    </location>
</feature>
<protein>
    <submittedName>
        <fullName evidence="2">Uncharacterized protein</fullName>
    </submittedName>
</protein>
<dbReference type="AlphaFoldDB" id="A0A8J5T5J9"/>
<accession>A0A8J5T5J9</accession>
<proteinExistence type="predicted"/>
<feature type="compositionally biased region" description="Low complexity" evidence="1">
    <location>
        <begin position="141"/>
        <end position="151"/>
    </location>
</feature>
<reference evidence="2" key="1">
    <citation type="journal article" date="2021" name="bioRxiv">
        <title>Whole Genome Assembly and Annotation of Northern Wild Rice, Zizania palustris L., Supports a Whole Genome Duplication in the Zizania Genus.</title>
        <authorList>
            <person name="Haas M."/>
            <person name="Kono T."/>
            <person name="Macchietto M."/>
            <person name="Millas R."/>
            <person name="McGilp L."/>
            <person name="Shao M."/>
            <person name="Duquette J."/>
            <person name="Hirsch C.N."/>
            <person name="Kimball J."/>
        </authorList>
    </citation>
    <scope>NUCLEOTIDE SEQUENCE</scope>
    <source>
        <tissue evidence="2">Fresh leaf tissue</tissue>
    </source>
</reference>
<reference evidence="2" key="2">
    <citation type="submission" date="2021-02" db="EMBL/GenBank/DDBJ databases">
        <authorList>
            <person name="Kimball J.A."/>
            <person name="Haas M.W."/>
            <person name="Macchietto M."/>
            <person name="Kono T."/>
            <person name="Duquette J."/>
            <person name="Shao M."/>
        </authorList>
    </citation>
    <scope>NUCLEOTIDE SEQUENCE</scope>
    <source>
        <tissue evidence="2">Fresh leaf tissue</tissue>
    </source>
</reference>
<feature type="region of interest" description="Disordered" evidence="1">
    <location>
        <begin position="193"/>
        <end position="214"/>
    </location>
</feature>
<gene>
    <name evidence="2" type="ORF">GUJ93_ZPchr0006g40702</name>
</gene>
<evidence type="ECO:0000313" key="2">
    <source>
        <dbReference type="EMBL" id="KAG8075040.1"/>
    </source>
</evidence>
<feature type="region of interest" description="Disordered" evidence="1">
    <location>
        <begin position="99"/>
        <end position="153"/>
    </location>
</feature>
<evidence type="ECO:0000313" key="3">
    <source>
        <dbReference type="Proteomes" id="UP000729402"/>
    </source>
</evidence>
<feature type="region of interest" description="Disordered" evidence="1">
    <location>
        <begin position="49"/>
        <end position="70"/>
    </location>
</feature>
<comment type="caution">
    <text evidence="2">The sequence shown here is derived from an EMBL/GenBank/DDBJ whole genome shotgun (WGS) entry which is preliminary data.</text>
</comment>
<organism evidence="2 3">
    <name type="scientific">Zizania palustris</name>
    <name type="common">Northern wild rice</name>
    <dbReference type="NCBI Taxonomy" id="103762"/>
    <lineage>
        <taxon>Eukaryota</taxon>
        <taxon>Viridiplantae</taxon>
        <taxon>Streptophyta</taxon>
        <taxon>Embryophyta</taxon>
        <taxon>Tracheophyta</taxon>
        <taxon>Spermatophyta</taxon>
        <taxon>Magnoliopsida</taxon>
        <taxon>Liliopsida</taxon>
        <taxon>Poales</taxon>
        <taxon>Poaceae</taxon>
        <taxon>BOP clade</taxon>
        <taxon>Oryzoideae</taxon>
        <taxon>Oryzeae</taxon>
        <taxon>Zizaniinae</taxon>
        <taxon>Zizania</taxon>
    </lineage>
</organism>
<feature type="region of interest" description="Disordered" evidence="1">
    <location>
        <begin position="240"/>
        <end position="283"/>
    </location>
</feature>
<keyword evidence="3" id="KW-1185">Reference proteome</keyword>
<feature type="compositionally biased region" description="Polar residues" evidence="1">
    <location>
        <begin position="274"/>
        <end position="283"/>
    </location>
</feature>